<name>A0A3G1A4X9_9CREN</name>
<dbReference type="RefSeq" id="WP_020963279.1">
    <property type="nucleotide sequence ID" value="NZ_CP007493.1"/>
</dbReference>
<dbReference type="KEGG" id="tcb:TCARB_0716"/>
<sequence>MGSRSTRLGREIVLIDKEPEKVFIEKTGDREIHYFYWRLDLYKPFDYEPVTLLDGFLCSRYHWKGLVLWTEPVVRDKPLMTFALGVHTPLVYSRKWQVFVVYCLPELTLSESFWLGFYLTIFNALLKGMIKLPSDKAFHGYMDKAVEGKVPEEYRFRLKEWTFLIIVGSLPEKLPSAVSDRLRECG</sequence>
<evidence type="ECO:0000313" key="1">
    <source>
        <dbReference type="EMBL" id="AJB41770.1"/>
    </source>
</evidence>
<protein>
    <submittedName>
        <fullName evidence="1">Uncharacterized protein</fullName>
    </submittedName>
</protein>
<dbReference type="Proteomes" id="UP000266720">
    <property type="component" value="Chromosome"/>
</dbReference>
<dbReference type="EMBL" id="CP007493">
    <property type="protein sequence ID" value="AJB41770.1"/>
    <property type="molecule type" value="Genomic_DNA"/>
</dbReference>
<gene>
    <name evidence="1" type="ORF">TCARB_0716</name>
</gene>
<dbReference type="STRING" id="697581.TCARB_0716"/>
<accession>A0A3G1A4X9</accession>
<dbReference type="GeneID" id="16574278"/>
<evidence type="ECO:0000313" key="2">
    <source>
        <dbReference type="Proteomes" id="UP000266720"/>
    </source>
</evidence>
<dbReference type="AlphaFoldDB" id="A0A3G1A4X9"/>
<reference evidence="2" key="1">
    <citation type="book" date="2010" name="EXTREMOPHILES" publisher="0:0-0">
        <title>Complete genome sequences of ten hyperthermophilic archaea reveal their metabolic capabilities and possible ecological roles.</title>
        <editorList>
            <person name="?"/>
        </editorList>
        <authorList>
            <person name="Ravin N.V."/>
            <person name="Mardanov A.V."/>
            <person name="Bonch-Osmolovskaya E.A."/>
            <person name="Skryabin K.G."/>
        </authorList>
    </citation>
    <scope>NUCLEOTIDE SEQUENCE [LARGE SCALE GENOMIC DNA]</scope>
    <source>
        <strain evidence="2">1505</strain>
    </source>
</reference>
<proteinExistence type="predicted"/>
<organism evidence="1 2">
    <name type="scientific">Thermofilum adornatum 1505</name>
    <dbReference type="NCBI Taxonomy" id="697581"/>
    <lineage>
        <taxon>Archaea</taxon>
        <taxon>Thermoproteota</taxon>
        <taxon>Thermoprotei</taxon>
        <taxon>Thermofilales</taxon>
        <taxon>Thermofilaceae</taxon>
        <taxon>Thermofilum</taxon>
    </lineage>
</organism>
<dbReference type="GeneID" id="25406156"/>